<dbReference type="RefSeq" id="WP_113943303.1">
    <property type="nucleotide sequence ID" value="NZ_JBHEEG010000012.1"/>
</dbReference>
<proteinExistence type="predicted"/>
<comment type="caution">
    <text evidence="3">The sequence shown here is derived from an EMBL/GenBank/DDBJ whole genome shotgun (WGS) entry which is preliminary data.</text>
</comment>
<gene>
    <name evidence="3" type="ORF">DFR47_10246</name>
</gene>
<protein>
    <submittedName>
        <fullName evidence="3">Uncharacterized protein YecT (DUF1311 family)</fullName>
    </submittedName>
</protein>
<dbReference type="InterPro" id="IPR009739">
    <property type="entry name" value="LprI-like_N"/>
</dbReference>
<reference evidence="3 4" key="1">
    <citation type="submission" date="2018-06" db="EMBL/GenBank/DDBJ databases">
        <title>Genomic Encyclopedia of Type Strains, Phase IV (KMG-IV): sequencing the most valuable type-strain genomes for metagenomic binning, comparative biology and taxonomic classification.</title>
        <authorList>
            <person name="Goeker M."/>
        </authorList>
    </citation>
    <scope>NUCLEOTIDE SEQUENCE [LARGE SCALE GENOMIC DNA]</scope>
    <source>
        <strain evidence="3 4">DSM 25619</strain>
    </source>
</reference>
<evidence type="ECO:0000313" key="3">
    <source>
        <dbReference type="EMBL" id="RBO97265.1"/>
    </source>
</evidence>
<evidence type="ECO:0000259" key="2">
    <source>
        <dbReference type="Pfam" id="PF07007"/>
    </source>
</evidence>
<sequence length="219" mass="23627">MKYCLALCTALGIYAFSPAQALEQAGFDCAKASTETEKAICASPEIAEADRAMSLAYEALIKRADAALKQALKVDQADFIKLRDQAFESHLSNAAVRQESLLDRTEMRAEFLNWISVADSTSLEGNWRNVWGLVKAEKNASGKLIVNIDVADQANGSWVCSFEGELEQKSATEAKFKGEGGPLTLKLQGAILNIPTPFCDETTTGGFGTAAGNYFRVGQ</sequence>
<evidence type="ECO:0000256" key="1">
    <source>
        <dbReference type="SAM" id="SignalP"/>
    </source>
</evidence>
<dbReference type="EMBL" id="QNRH01000002">
    <property type="protein sequence ID" value="RBO97265.1"/>
    <property type="molecule type" value="Genomic_DNA"/>
</dbReference>
<accession>A0A366E5B5</accession>
<feature type="signal peptide" evidence="1">
    <location>
        <begin position="1"/>
        <end position="21"/>
    </location>
</feature>
<evidence type="ECO:0000313" key="4">
    <source>
        <dbReference type="Proteomes" id="UP000252893"/>
    </source>
</evidence>
<feature type="domain" description="Lysozyme inhibitor LprI-like N-terminal" evidence="2">
    <location>
        <begin position="29"/>
        <end position="112"/>
    </location>
</feature>
<keyword evidence="4" id="KW-1185">Reference proteome</keyword>
<dbReference type="Proteomes" id="UP000252893">
    <property type="component" value="Unassembled WGS sequence"/>
</dbReference>
<dbReference type="Pfam" id="PF07007">
    <property type="entry name" value="LprI"/>
    <property type="match status" value="1"/>
</dbReference>
<dbReference type="AlphaFoldDB" id="A0A366E5B5"/>
<dbReference type="Gene3D" id="1.20.1270.180">
    <property type="match status" value="1"/>
</dbReference>
<dbReference type="OrthoDB" id="7066062at2"/>
<organism evidence="3 4">
    <name type="scientific">Pseudochrobactrum asaccharolyticum</name>
    <dbReference type="NCBI Taxonomy" id="354351"/>
    <lineage>
        <taxon>Bacteria</taxon>
        <taxon>Pseudomonadati</taxon>
        <taxon>Pseudomonadota</taxon>
        <taxon>Alphaproteobacteria</taxon>
        <taxon>Hyphomicrobiales</taxon>
        <taxon>Brucellaceae</taxon>
        <taxon>Pseudochrobactrum</taxon>
    </lineage>
</organism>
<feature type="chain" id="PRO_5016968087" evidence="1">
    <location>
        <begin position="22"/>
        <end position="219"/>
    </location>
</feature>
<keyword evidence="1" id="KW-0732">Signal</keyword>
<name>A0A366E5B5_9HYPH</name>